<proteinExistence type="predicted"/>
<accession>A0A0A9FMJ0</accession>
<reference evidence="2" key="2">
    <citation type="journal article" date="2015" name="Data Brief">
        <title>Shoot transcriptome of the giant reed, Arundo donax.</title>
        <authorList>
            <person name="Barrero R.A."/>
            <person name="Guerrero F.D."/>
            <person name="Moolhuijzen P."/>
            <person name="Goolsby J.A."/>
            <person name="Tidwell J."/>
            <person name="Bellgard S.E."/>
            <person name="Bellgard M.I."/>
        </authorList>
    </citation>
    <scope>NUCLEOTIDE SEQUENCE</scope>
    <source>
        <tissue evidence="2">Shoot tissue taken approximately 20 cm above the soil surface</tissue>
    </source>
</reference>
<organism evidence="2">
    <name type="scientific">Arundo donax</name>
    <name type="common">Giant reed</name>
    <name type="synonym">Donax arundinaceus</name>
    <dbReference type="NCBI Taxonomy" id="35708"/>
    <lineage>
        <taxon>Eukaryota</taxon>
        <taxon>Viridiplantae</taxon>
        <taxon>Streptophyta</taxon>
        <taxon>Embryophyta</taxon>
        <taxon>Tracheophyta</taxon>
        <taxon>Spermatophyta</taxon>
        <taxon>Magnoliopsida</taxon>
        <taxon>Liliopsida</taxon>
        <taxon>Poales</taxon>
        <taxon>Poaceae</taxon>
        <taxon>PACMAD clade</taxon>
        <taxon>Arundinoideae</taxon>
        <taxon>Arundineae</taxon>
        <taxon>Arundo</taxon>
    </lineage>
</organism>
<feature type="transmembrane region" description="Helical" evidence="1">
    <location>
        <begin position="6"/>
        <end position="27"/>
    </location>
</feature>
<protein>
    <submittedName>
        <fullName evidence="2">Uncharacterized protein</fullName>
    </submittedName>
</protein>
<keyword evidence="1" id="KW-0812">Transmembrane</keyword>
<evidence type="ECO:0000313" key="2">
    <source>
        <dbReference type="EMBL" id="JAE13577.1"/>
    </source>
</evidence>
<dbReference type="EMBL" id="GBRH01184319">
    <property type="protein sequence ID" value="JAE13577.1"/>
    <property type="molecule type" value="Transcribed_RNA"/>
</dbReference>
<keyword evidence="1" id="KW-1133">Transmembrane helix</keyword>
<reference evidence="2" key="1">
    <citation type="submission" date="2014-09" db="EMBL/GenBank/DDBJ databases">
        <authorList>
            <person name="Magalhaes I.L.F."/>
            <person name="Oliveira U."/>
            <person name="Santos F.R."/>
            <person name="Vidigal T.H.D.A."/>
            <person name="Brescovit A.D."/>
            <person name="Santos A.J."/>
        </authorList>
    </citation>
    <scope>NUCLEOTIDE SEQUENCE</scope>
    <source>
        <tissue evidence="2">Shoot tissue taken approximately 20 cm above the soil surface</tissue>
    </source>
</reference>
<keyword evidence="1" id="KW-0472">Membrane</keyword>
<name>A0A0A9FMJ0_ARUDO</name>
<evidence type="ECO:0000256" key="1">
    <source>
        <dbReference type="SAM" id="Phobius"/>
    </source>
</evidence>
<sequence>MPQTLTGIVLTLPLHLICIFFCNIVLFQTANFHAYL</sequence>
<dbReference type="AlphaFoldDB" id="A0A0A9FMJ0"/>